<dbReference type="InterPro" id="IPR043157">
    <property type="entry name" value="Dynein_AAA1S"/>
</dbReference>
<evidence type="ECO:0000313" key="4">
    <source>
        <dbReference type="Proteomes" id="UP001217089"/>
    </source>
</evidence>
<sequence length="555" mass="63241">MGKFFKGLAQSGAWACFDEFNRIELEVLSVIAQQVQTIQRAIAEQVKTFVFEGTEISIDPTCTIFITMNPGYAGRAELPDNLKVLFRTVAMMVPDYAMIAEISLYSMGFVEARSMSTKIVATYRLCSEQLSSQHHYDYGMRAVKSVLTAAGNLKLKYPEQREDVLVLKSINDVNLPKFLSHDIPLFEGIISDLFPGVDLPEPDYGHLEAALKENLKLRKLQEVPWHIEKIIQIYDMILVRHGLMIVGDPLGGKTVAFKVLADALHDLNKSALMDEYCVKYSIINPKAVTMGQLYGRFDPVSHEWFDGILANTFREHAASISDERKWIVFDGPVDAVWIENMNTVLDDNKKLCLMSGEIIQMNNKQNMIFEPQDLEQASPATVSRCGMIYLDPLQLGWEPLVKSWMENELPDKLNAEQKDTIKMLFDWLLPPCLHFVTKYCKCLLTCHPLHYTMSMLKLYGCLMDEVRKIGAEEEDDEDFIEEVDGENEDSEETENGKTLTDEKLVEEQTSMIVSYFFFSIVWSIGATLDTNSRLKFDEFFRGLCDMEGNTAKYPK</sequence>
<dbReference type="Pfam" id="PF12774">
    <property type="entry name" value="AAA_6"/>
    <property type="match status" value="1"/>
</dbReference>
<protein>
    <submittedName>
        <fullName evidence="3">Uncharacterized protein</fullName>
    </submittedName>
</protein>
<feature type="domain" description="Dynein heavy chain AAA 5 extension" evidence="2">
    <location>
        <begin position="422"/>
        <end position="479"/>
    </location>
</feature>
<feature type="domain" description="Dynein heavy chain AAA 5 extension" evidence="2">
    <location>
        <begin position="497"/>
        <end position="550"/>
    </location>
</feature>
<dbReference type="Gene3D" id="1.10.8.710">
    <property type="match status" value="1"/>
</dbReference>
<evidence type="ECO:0000259" key="2">
    <source>
        <dbReference type="Pfam" id="PF17852"/>
    </source>
</evidence>
<dbReference type="InterPro" id="IPR027417">
    <property type="entry name" value="P-loop_NTPase"/>
</dbReference>
<dbReference type="Pfam" id="PF17852">
    <property type="entry name" value="Dynein_AAA_lid"/>
    <property type="match status" value="2"/>
</dbReference>
<dbReference type="Proteomes" id="UP001217089">
    <property type="component" value="Unassembled WGS sequence"/>
</dbReference>
<accession>A0ABQ9EAE4</accession>
<dbReference type="EMBL" id="JARBDR010000918">
    <property type="protein sequence ID" value="KAJ8301424.1"/>
    <property type="molecule type" value="Genomic_DNA"/>
</dbReference>
<dbReference type="Gene3D" id="3.40.50.300">
    <property type="entry name" value="P-loop containing nucleotide triphosphate hydrolases"/>
    <property type="match status" value="2"/>
</dbReference>
<dbReference type="PANTHER" id="PTHR45703">
    <property type="entry name" value="DYNEIN HEAVY CHAIN"/>
    <property type="match status" value="1"/>
</dbReference>
<gene>
    <name evidence="3" type="ORF">KUTeg_020411</name>
</gene>
<dbReference type="PANTHER" id="PTHR45703:SF1">
    <property type="entry name" value="DYNEINS HEAVY CHAIN"/>
    <property type="match status" value="1"/>
</dbReference>
<dbReference type="InterPro" id="IPR041466">
    <property type="entry name" value="Dynein_AAA5_ext"/>
</dbReference>
<organism evidence="3 4">
    <name type="scientific">Tegillarca granosa</name>
    <name type="common">Malaysian cockle</name>
    <name type="synonym">Anadara granosa</name>
    <dbReference type="NCBI Taxonomy" id="220873"/>
    <lineage>
        <taxon>Eukaryota</taxon>
        <taxon>Metazoa</taxon>
        <taxon>Spiralia</taxon>
        <taxon>Lophotrochozoa</taxon>
        <taxon>Mollusca</taxon>
        <taxon>Bivalvia</taxon>
        <taxon>Autobranchia</taxon>
        <taxon>Pteriomorphia</taxon>
        <taxon>Arcoida</taxon>
        <taxon>Arcoidea</taxon>
        <taxon>Arcidae</taxon>
        <taxon>Tegillarca</taxon>
    </lineage>
</organism>
<evidence type="ECO:0000313" key="3">
    <source>
        <dbReference type="EMBL" id="KAJ8301424.1"/>
    </source>
</evidence>
<dbReference type="Gene3D" id="1.10.472.130">
    <property type="match status" value="1"/>
</dbReference>
<reference evidence="3 4" key="1">
    <citation type="submission" date="2022-12" db="EMBL/GenBank/DDBJ databases">
        <title>Chromosome-level genome of Tegillarca granosa.</title>
        <authorList>
            <person name="Kim J."/>
        </authorList>
    </citation>
    <scope>NUCLEOTIDE SEQUENCE [LARGE SCALE GENOMIC DNA]</scope>
    <source>
        <strain evidence="3">Teg-2019</strain>
        <tissue evidence="3">Adductor muscle</tissue>
    </source>
</reference>
<comment type="caution">
    <text evidence="3">The sequence shown here is derived from an EMBL/GenBank/DDBJ whole genome shotgun (WGS) entry which is preliminary data.</text>
</comment>
<dbReference type="InterPro" id="IPR026983">
    <property type="entry name" value="DHC"/>
</dbReference>
<evidence type="ECO:0000259" key="1">
    <source>
        <dbReference type="Pfam" id="PF12774"/>
    </source>
</evidence>
<dbReference type="SUPFAM" id="SSF52540">
    <property type="entry name" value="P-loop containing nucleoside triphosphate hydrolases"/>
    <property type="match status" value="2"/>
</dbReference>
<proteinExistence type="predicted"/>
<name>A0ABQ9EAE4_TEGGR</name>
<keyword evidence="4" id="KW-1185">Reference proteome</keyword>
<dbReference type="InterPro" id="IPR035699">
    <property type="entry name" value="AAA_6"/>
</dbReference>
<feature type="domain" description="Dynein heavy chain hydrolytic ATP-binding dynein motor region" evidence="1">
    <location>
        <begin position="1"/>
        <end position="254"/>
    </location>
</feature>